<organism evidence="2 3">
    <name type="scientific">Cupriavidus necator (strain ATCC 43291 / DSM 13513 / CCUG 52238 / LMG 8453 / N-1)</name>
    <name type="common">Ralstonia eutropha</name>
    <dbReference type="NCBI Taxonomy" id="1042878"/>
    <lineage>
        <taxon>Bacteria</taxon>
        <taxon>Pseudomonadati</taxon>
        <taxon>Pseudomonadota</taxon>
        <taxon>Betaproteobacteria</taxon>
        <taxon>Burkholderiales</taxon>
        <taxon>Burkholderiaceae</taxon>
        <taxon>Cupriavidus</taxon>
    </lineage>
</organism>
<dbReference type="GO" id="GO:0016787">
    <property type="term" value="F:hydrolase activity"/>
    <property type="evidence" value="ECO:0007669"/>
    <property type="project" value="UniProtKB-KW"/>
</dbReference>
<keyword evidence="1" id="KW-0812">Transmembrane</keyword>
<dbReference type="HOGENOM" id="CLU_128652_1_0_4"/>
<name>G0ER47_CUPNN</name>
<evidence type="ECO:0000313" key="3">
    <source>
        <dbReference type="Proteomes" id="UP000006798"/>
    </source>
</evidence>
<dbReference type="Pfam" id="PF10721">
    <property type="entry name" value="DUF2514"/>
    <property type="match status" value="1"/>
</dbReference>
<dbReference type="GeneID" id="34309627"/>
<dbReference type="AlphaFoldDB" id="G0ER47"/>
<evidence type="ECO:0000313" key="2">
    <source>
        <dbReference type="EMBL" id="AEI76565.1"/>
    </source>
</evidence>
<keyword evidence="1" id="KW-1133">Transmembrane helix</keyword>
<feature type="transmembrane region" description="Helical" evidence="1">
    <location>
        <begin position="15"/>
        <end position="36"/>
    </location>
</feature>
<dbReference type="Proteomes" id="UP000006798">
    <property type="component" value="Chromosome 1"/>
</dbReference>
<dbReference type="RefSeq" id="WP_013956218.1">
    <property type="nucleotide sequence ID" value="NC_015726.1"/>
</dbReference>
<evidence type="ECO:0000256" key="1">
    <source>
        <dbReference type="SAM" id="Phobius"/>
    </source>
</evidence>
<dbReference type="KEGG" id="cnc:CNE_1c12100"/>
<accession>G0ER47</accession>
<sequence length="179" mass="18667">MAKALEFLAAWKSRLVAAFLMVAVGAVLGGVLAWWLQGNRYERQLSECGRELAELHAEQARQVAEAVNAARLEEQRRTAAQTEIANAAIQQAEAARVDARAADTARRELLARATALANASRGPGDPATVGGGAPAATPVDLLADVLGRADARAGELAAALDASHGAGRTCERSYDALTP</sequence>
<keyword evidence="1" id="KW-0472">Membrane</keyword>
<keyword evidence="2" id="KW-0378">Hydrolase</keyword>
<gene>
    <name evidence="2" type="ordered locus">CNE_1c12100</name>
</gene>
<dbReference type="EMBL" id="CP002877">
    <property type="protein sequence ID" value="AEI76565.1"/>
    <property type="molecule type" value="Genomic_DNA"/>
</dbReference>
<dbReference type="EC" id="3.4.-.-" evidence="2"/>
<reference evidence="2 3" key="1">
    <citation type="journal article" date="2011" name="J. Bacteriol.">
        <title>Complete genome sequence of the type strain Cupriavidus necator N-1.</title>
        <authorList>
            <person name="Poehlein A."/>
            <person name="Kusian B."/>
            <person name="Friedrich B."/>
            <person name="Daniel R."/>
            <person name="Bowien B."/>
        </authorList>
    </citation>
    <scope>NUCLEOTIDE SEQUENCE [LARGE SCALE GENOMIC DNA]</scope>
    <source>
        <strain evidence="3">ATCC 43291 / DSM 13513 / CCUG 52238 / LMG 8453 / N-1</strain>
    </source>
</reference>
<proteinExistence type="predicted"/>
<dbReference type="InterPro" id="IPR019659">
    <property type="entry name" value="DUF2514"/>
</dbReference>
<protein>
    <submittedName>
        <fullName evidence="2">Bacteriophage-related signal peptide protein</fullName>
        <ecNumber evidence="2">3.4.-.-</ecNumber>
    </submittedName>
</protein>